<name>A0A3B0R2N0_9ZZZZ</name>
<dbReference type="Gene3D" id="3.40.250.10">
    <property type="entry name" value="Rhodanese-like domain"/>
    <property type="match status" value="1"/>
</dbReference>
<dbReference type="Pfam" id="PF00581">
    <property type="entry name" value="Rhodanese"/>
    <property type="match status" value="1"/>
</dbReference>
<organism evidence="2">
    <name type="scientific">hydrothermal vent metagenome</name>
    <dbReference type="NCBI Taxonomy" id="652676"/>
    <lineage>
        <taxon>unclassified sequences</taxon>
        <taxon>metagenomes</taxon>
        <taxon>ecological metagenomes</taxon>
    </lineage>
</organism>
<feature type="domain" description="Rhodanese" evidence="1">
    <location>
        <begin position="18"/>
        <end position="124"/>
    </location>
</feature>
<dbReference type="InterPro" id="IPR001763">
    <property type="entry name" value="Rhodanese-like_dom"/>
</dbReference>
<dbReference type="CDD" id="cd01522">
    <property type="entry name" value="RHOD_1"/>
    <property type="match status" value="1"/>
</dbReference>
<dbReference type="SUPFAM" id="SSF52821">
    <property type="entry name" value="Rhodanese/Cell cycle control phosphatase"/>
    <property type="match status" value="1"/>
</dbReference>
<dbReference type="InterPro" id="IPR036873">
    <property type="entry name" value="Rhodanese-like_dom_sf"/>
</dbReference>
<accession>A0A3B0R2N0</accession>
<gene>
    <name evidence="2" type="ORF">MNBD_ALPHA02-2043</name>
</gene>
<dbReference type="PROSITE" id="PS50206">
    <property type="entry name" value="RHODANESE_3"/>
    <property type="match status" value="1"/>
</dbReference>
<proteinExistence type="predicted"/>
<dbReference type="SMART" id="SM00450">
    <property type="entry name" value="RHOD"/>
    <property type="match status" value="1"/>
</dbReference>
<dbReference type="EMBL" id="UOED01000014">
    <property type="protein sequence ID" value="VAV86722.1"/>
    <property type="molecule type" value="Genomic_DNA"/>
</dbReference>
<dbReference type="AlphaFoldDB" id="A0A3B0R2N0"/>
<sequence>MSYTGDVTVEEVWKILAENEKAILVDVRTQAEWAYVGLCDLSQMNKTPLLLSWQIFPQMNINGDFERTIADMDIPKDSPLYFLCRSGVRSRAAASAMVAEGYGQCFNILEGLEGDLDAEGHRGTCGGWKAAGLPWVQS</sequence>
<evidence type="ECO:0000259" key="1">
    <source>
        <dbReference type="PROSITE" id="PS50206"/>
    </source>
</evidence>
<protein>
    <recommendedName>
        <fullName evidence="1">Rhodanese domain-containing protein</fullName>
    </recommendedName>
</protein>
<evidence type="ECO:0000313" key="2">
    <source>
        <dbReference type="EMBL" id="VAV86722.1"/>
    </source>
</evidence>
<reference evidence="2" key="1">
    <citation type="submission" date="2018-06" db="EMBL/GenBank/DDBJ databases">
        <authorList>
            <person name="Zhirakovskaya E."/>
        </authorList>
    </citation>
    <scope>NUCLEOTIDE SEQUENCE</scope>
</reference>